<evidence type="ECO:0000313" key="1">
    <source>
        <dbReference type="EMBL" id="SDE16844.1"/>
    </source>
</evidence>
<keyword evidence="2" id="KW-1185">Reference proteome</keyword>
<sequence>MHRKKLNFDNSVNDRCATNRNKKIFADENQNAENHSCGIDQSYGIRSVAETELTNSTQNALLIQIVTKLETAVITTCNIAYN</sequence>
<proteinExistence type="predicted"/>
<accession>A0A1G7APJ6</accession>
<dbReference type="EMBL" id="FNAO01000003">
    <property type="protein sequence ID" value="SDE16844.1"/>
    <property type="molecule type" value="Genomic_DNA"/>
</dbReference>
<dbReference type="AlphaFoldDB" id="A0A1G7APJ6"/>
<organism evidence="1 2">
    <name type="scientific">Pricia antarctica</name>
    <dbReference type="NCBI Taxonomy" id="641691"/>
    <lineage>
        <taxon>Bacteria</taxon>
        <taxon>Pseudomonadati</taxon>
        <taxon>Bacteroidota</taxon>
        <taxon>Flavobacteriia</taxon>
        <taxon>Flavobacteriales</taxon>
        <taxon>Flavobacteriaceae</taxon>
        <taxon>Pricia</taxon>
    </lineage>
</organism>
<name>A0A1G7APJ6_9FLAO</name>
<evidence type="ECO:0000313" key="2">
    <source>
        <dbReference type="Proteomes" id="UP000199109"/>
    </source>
</evidence>
<gene>
    <name evidence="1" type="ORF">SAMN05421636_103482</name>
</gene>
<reference evidence="1 2" key="1">
    <citation type="submission" date="2016-10" db="EMBL/GenBank/DDBJ databases">
        <authorList>
            <person name="de Groot N.N."/>
        </authorList>
    </citation>
    <scope>NUCLEOTIDE SEQUENCE [LARGE SCALE GENOMIC DNA]</scope>
    <source>
        <strain evidence="1 2">DSM 23421</strain>
    </source>
</reference>
<protein>
    <submittedName>
        <fullName evidence="1">Uncharacterized protein</fullName>
    </submittedName>
</protein>
<dbReference type="Proteomes" id="UP000199109">
    <property type="component" value="Unassembled WGS sequence"/>
</dbReference>